<comment type="caution">
    <text evidence="1">The sequence shown here is derived from an EMBL/GenBank/DDBJ whole genome shotgun (WGS) entry which is preliminary data.</text>
</comment>
<accession>A0ABD3XIJ9</accession>
<dbReference type="EMBL" id="JBJQND010000002">
    <property type="protein sequence ID" value="KAL3884798.1"/>
    <property type="molecule type" value="Genomic_DNA"/>
</dbReference>
<evidence type="ECO:0000313" key="1">
    <source>
        <dbReference type="EMBL" id="KAL3884798.1"/>
    </source>
</evidence>
<protein>
    <submittedName>
        <fullName evidence="1">Uncharacterized protein</fullName>
    </submittedName>
</protein>
<reference evidence="1 2" key="1">
    <citation type="submission" date="2024-11" db="EMBL/GenBank/DDBJ databases">
        <title>Chromosome-level genome assembly of the freshwater bivalve Anodonta woodiana.</title>
        <authorList>
            <person name="Chen X."/>
        </authorList>
    </citation>
    <scope>NUCLEOTIDE SEQUENCE [LARGE SCALE GENOMIC DNA]</scope>
    <source>
        <strain evidence="1">MN2024</strain>
        <tissue evidence="1">Gills</tissue>
    </source>
</reference>
<keyword evidence="2" id="KW-1185">Reference proteome</keyword>
<proteinExistence type="predicted"/>
<sequence>YSIPEIYNIGDNATVIIDKLPIDRSKSLQVFFSCFTKKEHVINVIFLRLNANIESYIQVNTHYSGRIQYISMDNSSLTFILLNVNLMDSGTYTVLEGSFEKGKRSILVTRCILIGQVSTPMILPF</sequence>
<feature type="non-terminal residue" evidence="1">
    <location>
        <position position="125"/>
    </location>
</feature>
<dbReference type="AlphaFoldDB" id="A0ABD3XIJ9"/>
<organism evidence="1 2">
    <name type="scientific">Sinanodonta woodiana</name>
    <name type="common">Chinese pond mussel</name>
    <name type="synonym">Anodonta woodiana</name>
    <dbReference type="NCBI Taxonomy" id="1069815"/>
    <lineage>
        <taxon>Eukaryota</taxon>
        <taxon>Metazoa</taxon>
        <taxon>Spiralia</taxon>
        <taxon>Lophotrochozoa</taxon>
        <taxon>Mollusca</taxon>
        <taxon>Bivalvia</taxon>
        <taxon>Autobranchia</taxon>
        <taxon>Heteroconchia</taxon>
        <taxon>Palaeoheterodonta</taxon>
        <taxon>Unionida</taxon>
        <taxon>Unionoidea</taxon>
        <taxon>Unionidae</taxon>
        <taxon>Unioninae</taxon>
        <taxon>Sinanodonta</taxon>
    </lineage>
</organism>
<gene>
    <name evidence="1" type="ORF">ACJMK2_024899</name>
</gene>
<dbReference type="Proteomes" id="UP001634394">
    <property type="component" value="Unassembled WGS sequence"/>
</dbReference>
<name>A0ABD3XIJ9_SINWO</name>
<evidence type="ECO:0000313" key="2">
    <source>
        <dbReference type="Proteomes" id="UP001634394"/>
    </source>
</evidence>
<feature type="non-terminal residue" evidence="1">
    <location>
        <position position="1"/>
    </location>
</feature>